<dbReference type="GO" id="GO:0008081">
    <property type="term" value="F:phosphoric diester hydrolase activity"/>
    <property type="evidence" value="ECO:0007669"/>
    <property type="project" value="InterPro"/>
</dbReference>
<dbReference type="GeneID" id="63731809"/>
<dbReference type="AlphaFoldDB" id="A0A1L9PXK3"/>
<evidence type="ECO:0000313" key="4">
    <source>
        <dbReference type="Proteomes" id="UP000184073"/>
    </source>
</evidence>
<dbReference type="EMBL" id="KV878134">
    <property type="protein sequence ID" value="OJJ06247.1"/>
    <property type="molecule type" value="Genomic_DNA"/>
</dbReference>
<feature type="signal peptide" evidence="2">
    <location>
        <begin position="1"/>
        <end position="26"/>
    </location>
</feature>
<dbReference type="Gene3D" id="3.20.20.190">
    <property type="entry name" value="Phosphatidylinositol (PI) phosphodiesterase"/>
    <property type="match status" value="1"/>
</dbReference>
<keyword evidence="4" id="KW-1185">Reference proteome</keyword>
<dbReference type="VEuPathDB" id="FungiDB:ASPVEDRAFT_75398"/>
<sequence>MPSLLSAVYRTIFLTLCALNILGCAAQSPGHHHQHHHLHQQKQRDQHQQQQPIYAIAHRVLRPSAVTTALSHGANAIEVDLTAQEKTGWWADHSGEANSTDATAQEIFTAVANERRRGQNITFVWFDIKTPDDCDPKRNPECSIEALRDLSRKILQPAGVKALYGFYQTADSRGFKVMAESIANNSNEAVVLSGKASDVAAQYKGKGIDAPRRLMDDGFPQMENNFGNCQEPGNFTCAELRNASEMRDQGQLGKIMGWTSTRGDAGRVDMLLGTARVDGIIYGFQDKEYKEDPVVREAFGDIRSFVDRHSATHRMATAEDVPW</sequence>
<keyword evidence="2" id="KW-0732">Signal</keyword>
<evidence type="ECO:0000256" key="1">
    <source>
        <dbReference type="SAM" id="MobiDB-lite"/>
    </source>
</evidence>
<dbReference type="InterPro" id="IPR016674">
    <property type="entry name" value="SMase_D/PLipase_D"/>
</dbReference>
<dbReference type="Proteomes" id="UP000184073">
    <property type="component" value="Unassembled WGS sequence"/>
</dbReference>
<dbReference type="GO" id="GO:0004620">
    <property type="term" value="F:phospholipase activity"/>
    <property type="evidence" value="ECO:0007669"/>
    <property type="project" value="InterPro"/>
</dbReference>
<accession>A0A1L9PXK3</accession>
<reference evidence="4" key="1">
    <citation type="journal article" date="2017" name="Genome Biol.">
        <title>Comparative genomics reveals high biological diversity and specific adaptations in the industrially and medically important fungal genus Aspergillus.</title>
        <authorList>
            <person name="de Vries R.P."/>
            <person name="Riley R."/>
            <person name="Wiebenga A."/>
            <person name="Aguilar-Osorio G."/>
            <person name="Amillis S."/>
            <person name="Uchima C.A."/>
            <person name="Anderluh G."/>
            <person name="Asadollahi M."/>
            <person name="Askin M."/>
            <person name="Barry K."/>
            <person name="Battaglia E."/>
            <person name="Bayram O."/>
            <person name="Benocci T."/>
            <person name="Braus-Stromeyer S.A."/>
            <person name="Caldana C."/>
            <person name="Canovas D."/>
            <person name="Cerqueira G.C."/>
            <person name="Chen F."/>
            <person name="Chen W."/>
            <person name="Choi C."/>
            <person name="Clum A."/>
            <person name="Dos Santos R.A."/>
            <person name="Damasio A.R."/>
            <person name="Diallinas G."/>
            <person name="Emri T."/>
            <person name="Fekete E."/>
            <person name="Flipphi M."/>
            <person name="Freyberg S."/>
            <person name="Gallo A."/>
            <person name="Gournas C."/>
            <person name="Habgood R."/>
            <person name="Hainaut M."/>
            <person name="Harispe M.L."/>
            <person name="Henrissat B."/>
            <person name="Hilden K.S."/>
            <person name="Hope R."/>
            <person name="Hossain A."/>
            <person name="Karabika E."/>
            <person name="Karaffa L."/>
            <person name="Karanyi Z."/>
            <person name="Krasevec N."/>
            <person name="Kuo A."/>
            <person name="Kusch H."/>
            <person name="LaButti K."/>
            <person name="Lagendijk E.L."/>
            <person name="Lapidus A."/>
            <person name="Levasseur A."/>
            <person name="Lindquist E."/>
            <person name="Lipzen A."/>
            <person name="Logrieco A.F."/>
            <person name="MacCabe A."/>
            <person name="Maekelae M.R."/>
            <person name="Malavazi I."/>
            <person name="Melin P."/>
            <person name="Meyer V."/>
            <person name="Mielnichuk N."/>
            <person name="Miskei M."/>
            <person name="Molnar A.P."/>
            <person name="Mule G."/>
            <person name="Ngan C.Y."/>
            <person name="Orejas M."/>
            <person name="Orosz E."/>
            <person name="Ouedraogo J.P."/>
            <person name="Overkamp K.M."/>
            <person name="Park H.-S."/>
            <person name="Perrone G."/>
            <person name="Piumi F."/>
            <person name="Punt P.J."/>
            <person name="Ram A.F."/>
            <person name="Ramon A."/>
            <person name="Rauscher S."/>
            <person name="Record E."/>
            <person name="Riano-Pachon D.M."/>
            <person name="Robert V."/>
            <person name="Roehrig J."/>
            <person name="Ruller R."/>
            <person name="Salamov A."/>
            <person name="Salih N.S."/>
            <person name="Samson R.A."/>
            <person name="Sandor E."/>
            <person name="Sanguinetti M."/>
            <person name="Schuetze T."/>
            <person name="Sepcic K."/>
            <person name="Shelest E."/>
            <person name="Sherlock G."/>
            <person name="Sophianopoulou V."/>
            <person name="Squina F.M."/>
            <person name="Sun H."/>
            <person name="Susca A."/>
            <person name="Todd R.B."/>
            <person name="Tsang A."/>
            <person name="Unkles S.E."/>
            <person name="van de Wiele N."/>
            <person name="van Rossen-Uffink D."/>
            <person name="Oliveira J.V."/>
            <person name="Vesth T.C."/>
            <person name="Visser J."/>
            <person name="Yu J.-H."/>
            <person name="Zhou M."/>
            <person name="Andersen M.R."/>
            <person name="Archer D.B."/>
            <person name="Baker S.E."/>
            <person name="Benoit I."/>
            <person name="Brakhage A.A."/>
            <person name="Braus G.H."/>
            <person name="Fischer R."/>
            <person name="Frisvad J.C."/>
            <person name="Goldman G.H."/>
            <person name="Houbraken J."/>
            <person name="Oakley B."/>
            <person name="Pocsi I."/>
            <person name="Scazzocchio C."/>
            <person name="Seiboth B."/>
            <person name="vanKuyk P.A."/>
            <person name="Wortman J."/>
            <person name="Dyer P.S."/>
            <person name="Grigoriev I.V."/>
        </authorList>
    </citation>
    <scope>NUCLEOTIDE SEQUENCE [LARGE SCALE GENOMIC DNA]</scope>
    <source>
        <strain evidence="4">CBS 583.65</strain>
    </source>
</reference>
<evidence type="ECO:0000256" key="2">
    <source>
        <dbReference type="SAM" id="SignalP"/>
    </source>
</evidence>
<dbReference type="OrthoDB" id="4907280at2759"/>
<organism evidence="3 4">
    <name type="scientific">Aspergillus versicolor CBS 583.65</name>
    <dbReference type="NCBI Taxonomy" id="1036611"/>
    <lineage>
        <taxon>Eukaryota</taxon>
        <taxon>Fungi</taxon>
        <taxon>Dikarya</taxon>
        <taxon>Ascomycota</taxon>
        <taxon>Pezizomycotina</taxon>
        <taxon>Eurotiomycetes</taxon>
        <taxon>Eurotiomycetidae</taxon>
        <taxon>Eurotiales</taxon>
        <taxon>Aspergillaceae</taxon>
        <taxon>Aspergillus</taxon>
        <taxon>Aspergillus subgen. Nidulantes</taxon>
    </lineage>
</organism>
<evidence type="ECO:0008006" key="5">
    <source>
        <dbReference type="Google" id="ProtNLM"/>
    </source>
</evidence>
<dbReference type="RefSeq" id="XP_040672009.1">
    <property type="nucleotide sequence ID" value="XM_040816298.1"/>
</dbReference>
<dbReference type="PIRSF" id="PIRSF016632">
    <property type="entry name" value="Phospholipase_actinobac/fun"/>
    <property type="match status" value="1"/>
</dbReference>
<protein>
    <recommendedName>
        <fullName evidence="5">Phospholipase D</fullName>
    </recommendedName>
</protein>
<dbReference type="InterPro" id="IPR017946">
    <property type="entry name" value="PLC-like_Pdiesterase_TIM-brl"/>
</dbReference>
<feature type="chain" id="PRO_5012205673" description="Phospholipase D" evidence="2">
    <location>
        <begin position="27"/>
        <end position="323"/>
    </location>
</feature>
<name>A0A1L9PXK3_ASPVE</name>
<evidence type="ECO:0000313" key="3">
    <source>
        <dbReference type="EMBL" id="OJJ06247.1"/>
    </source>
</evidence>
<proteinExistence type="predicted"/>
<gene>
    <name evidence="3" type="ORF">ASPVEDRAFT_75398</name>
</gene>
<feature type="compositionally biased region" description="Basic residues" evidence="1">
    <location>
        <begin position="30"/>
        <end position="41"/>
    </location>
</feature>
<dbReference type="GO" id="GO:0016042">
    <property type="term" value="P:lipid catabolic process"/>
    <property type="evidence" value="ECO:0007669"/>
    <property type="project" value="InterPro"/>
</dbReference>
<feature type="region of interest" description="Disordered" evidence="1">
    <location>
        <begin position="30"/>
        <end position="51"/>
    </location>
</feature>